<reference evidence="5" key="1">
    <citation type="journal article" date="2023" name="Mol. Phylogenet. Evol.">
        <title>Genome-scale phylogeny and comparative genomics of the fungal order Sordariales.</title>
        <authorList>
            <person name="Hensen N."/>
            <person name="Bonometti L."/>
            <person name="Westerberg I."/>
            <person name="Brannstrom I.O."/>
            <person name="Guillou S."/>
            <person name="Cros-Aarteil S."/>
            <person name="Calhoun S."/>
            <person name="Haridas S."/>
            <person name="Kuo A."/>
            <person name="Mondo S."/>
            <person name="Pangilinan J."/>
            <person name="Riley R."/>
            <person name="LaButti K."/>
            <person name="Andreopoulos B."/>
            <person name="Lipzen A."/>
            <person name="Chen C."/>
            <person name="Yan M."/>
            <person name="Daum C."/>
            <person name="Ng V."/>
            <person name="Clum A."/>
            <person name="Steindorff A."/>
            <person name="Ohm R.A."/>
            <person name="Martin F."/>
            <person name="Silar P."/>
            <person name="Natvig D.O."/>
            <person name="Lalanne C."/>
            <person name="Gautier V."/>
            <person name="Ament-Velasquez S.L."/>
            <person name="Kruys A."/>
            <person name="Hutchinson M.I."/>
            <person name="Powell A.J."/>
            <person name="Barry K."/>
            <person name="Miller A.N."/>
            <person name="Grigoriev I.V."/>
            <person name="Debuchy R."/>
            <person name="Gladieux P."/>
            <person name="Hiltunen Thoren M."/>
            <person name="Johannesson H."/>
        </authorList>
    </citation>
    <scope>NUCLEOTIDE SEQUENCE</scope>
    <source>
        <strain evidence="5">CBS 955.72</strain>
    </source>
</reference>
<dbReference type="EMBL" id="JAUIQD010000002">
    <property type="protein sequence ID" value="KAK3360539.1"/>
    <property type="molecule type" value="Genomic_DNA"/>
</dbReference>
<dbReference type="SUPFAM" id="SSF48056">
    <property type="entry name" value="Di-copper centre-containing domain"/>
    <property type="match status" value="1"/>
</dbReference>
<dbReference type="PANTHER" id="PTHR11474:SF126">
    <property type="entry name" value="TYROSINASE-LIKE PROTEIN TYR-1-RELATED"/>
    <property type="match status" value="1"/>
</dbReference>
<reference evidence="5" key="2">
    <citation type="submission" date="2023-06" db="EMBL/GenBank/DDBJ databases">
        <authorList>
            <consortium name="Lawrence Berkeley National Laboratory"/>
            <person name="Haridas S."/>
            <person name="Hensen N."/>
            <person name="Bonometti L."/>
            <person name="Westerberg I."/>
            <person name="Brannstrom I.O."/>
            <person name="Guillou S."/>
            <person name="Cros-Aarteil S."/>
            <person name="Calhoun S."/>
            <person name="Kuo A."/>
            <person name="Mondo S."/>
            <person name="Pangilinan J."/>
            <person name="Riley R."/>
            <person name="Labutti K."/>
            <person name="Andreopoulos B."/>
            <person name="Lipzen A."/>
            <person name="Chen C."/>
            <person name="Yanf M."/>
            <person name="Daum C."/>
            <person name="Ng V."/>
            <person name="Clum A."/>
            <person name="Steindorff A."/>
            <person name="Ohm R."/>
            <person name="Martin F."/>
            <person name="Silar P."/>
            <person name="Natvig D."/>
            <person name="Lalanne C."/>
            <person name="Gautier V."/>
            <person name="Ament-Velasquez S.L."/>
            <person name="Kruys A."/>
            <person name="Hutchinson M.I."/>
            <person name="Powell A.J."/>
            <person name="Barry K."/>
            <person name="Miller A.N."/>
            <person name="Grigoriev I.V."/>
            <person name="Debuchy R."/>
            <person name="Gladieux P."/>
            <person name="Thoren M.H."/>
            <person name="Johannesson H."/>
        </authorList>
    </citation>
    <scope>NUCLEOTIDE SEQUENCE</scope>
    <source>
        <strain evidence="5">CBS 955.72</strain>
    </source>
</reference>
<dbReference type="AlphaFoldDB" id="A0AAJ0HSA6"/>
<sequence length="368" mass="42720">MWDLKRPTYALVGHDDDASADIESKLQPHDSECVGLTSGIALRTKPHFVRNWLRYTVLSALLLCLVVLGAGMAYTSSRERYPPCVSPEKRIEWREMNRTEQQDYIAAVKCLQSFPAKLYPVGRLSDDFPWVHRHVARDIHNSALFLPYHRYFIHLYHKTLREHCRYHGTIPYWDWSRDWQDPSKSPIWDPVTGFGGDGDPNGTVTIMWGSCIKEGPFVDYEVLWSDFYPRPHCLSRGFGRQPGAPWDNEFFKPHSMADLMSRDTFYDFTETLEGGSHDAVPNGINGDFYTLESPNDPVFFLHHTNIDRLWWTWQRAKPGRMYEYNGPKTSWILNKGKLDDVMGMMGLGKDLRVRDVMDTENGMMCYGY</sequence>
<dbReference type="InterPro" id="IPR008922">
    <property type="entry name" value="Di-copper_centre_dom_sf"/>
</dbReference>
<accession>A0AAJ0HSA6</accession>
<evidence type="ECO:0000313" key="5">
    <source>
        <dbReference type="EMBL" id="KAK3360539.1"/>
    </source>
</evidence>
<keyword evidence="3" id="KW-1133">Transmembrane helix</keyword>
<dbReference type="Pfam" id="PF00264">
    <property type="entry name" value="Tyrosinase"/>
    <property type="match status" value="1"/>
</dbReference>
<keyword evidence="3" id="KW-0812">Transmembrane</keyword>
<dbReference type="PANTHER" id="PTHR11474">
    <property type="entry name" value="TYROSINASE FAMILY MEMBER"/>
    <property type="match status" value="1"/>
</dbReference>
<evidence type="ECO:0000259" key="4">
    <source>
        <dbReference type="PROSITE" id="PS00498"/>
    </source>
</evidence>
<dbReference type="Gene3D" id="1.10.1280.10">
    <property type="entry name" value="Di-copper center containing domain from catechol oxidase"/>
    <property type="match status" value="1"/>
</dbReference>
<gene>
    <name evidence="5" type="ORF">B0T25DRAFT_446423</name>
</gene>
<organism evidence="5 6">
    <name type="scientific">Lasiosphaeria hispida</name>
    <dbReference type="NCBI Taxonomy" id="260671"/>
    <lineage>
        <taxon>Eukaryota</taxon>
        <taxon>Fungi</taxon>
        <taxon>Dikarya</taxon>
        <taxon>Ascomycota</taxon>
        <taxon>Pezizomycotina</taxon>
        <taxon>Sordariomycetes</taxon>
        <taxon>Sordariomycetidae</taxon>
        <taxon>Sordariales</taxon>
        <taxon>Lasiosphaeriaceae</taxon>
        <taxon>Lasiosphaeria</taxon>
    </lineage>
</organism>
<comment type="caution">
    <text evidence="5">The sequence shown here is derived from an EMBL/GenBank/DDBJ whole genome shotgun (WGS) entry which is preliminary data.</text>
</comment>
<keyword evidence="3" id="KW-0472">Membrane</keyword>
<evidence type="ECO:0000256" key="2">
    <source>
        <dbReference type="ARBA" id="ARBA00023008"/>
    </source>
</evidence>
<dbReference type="GO" id="GO:0046872">
    <property type="term" value="F:metal ion binding"/>
    <property type="evidence" value="ECO:0007669"/>
    <property type="project" value="UniProtKB-KW"/>
</dbReference>
<proteinExistence type="predicted"/>
<dbReference type="PROSITE" id="PS00498">
    <property type="entry name" value="TYROSINASE_2"/>
    <property type="match status" value="1"/>
</dbReference>
<feature type="domain" description="Tyrosinase copper-binding" evidence="4">
    <location>
        <begin position="296"/>
        <end position="307"/>
    </location>
</feature>
<evidence type="ECO:0000256" key="3">
    <source>
        <dbReference type="SAM" id="Phobius"/>
    </source>
</evidence>
<dbReference type="PRINTS" id="PR00092">
    <property type="entry name" value="TYROSINASE"/>
</dbReference>
<keyword evidence="6" id="KW-1185">Reference proteome</keyword>
<dbReference type="GO" id="GO:0016491">
    <property type="term" value="F:oxidoreductase activity"/>
    <property type="evidence" value="ECO:0007669"/>
    <property type="project" value="InterPro"/>
</dbReference>
<keyword evidence="1" id="KW-0479">Metal-binding</keyword>
<evidence type="ECO:0000256" key="1">
    <source>
        <dbReference type="ARBA" id="ARBA00022723"/>
    </source>
</evidence>
<name>A0AAJ0HSA6_9PEZI</name>
<feature type="transmembrane region" description="Helical" evidence="3">
    <location>
        <begin position="52"/>
        <end position="74"/>
    </location>
</feature>
<dbReference type="Proteomes" id="UP001275084">
    <property type="component" value="Unassembled WGS sequence"/>
</dbReference>
<protein>
    <submittedName>
        <fullName evidence="5">Tyrosinase</fullName>
    </submittedName>
</protein>
<evidence type="ECO:0000313" key="6">
    <source>
        <dbReference type="Proteomes" id="UP001275084"/>
    </source>
</evidence>
<dbReference type="InterPro" id="IPR050316">
    <property type="entry name" value="Tyrosinase/Hemocyanin"/>
</dbReference>
<keyword evidence="2" id="KW-0186">Copper</keyword>
<dbReference type="InterPro" id="IPR002227">
    <property type="entry name" value="Tyrosinase_Cu-bd"/>
</dbReference>